<dbReference type="Gene3D" id="3.90.550.10">
    <property type="entry name" value="Spore Coat Polysaccharide Biosynthesis Protein SpsA, Chain A"/>
    <property type="match status" value="1"/>
</dbReference>
<accession>A0A6J5YGT6</accession>
<evidence type="ECO:0000313" key="2">
    <source>
        <dbReference type="EMBL" id="CAB4937435.1"/>
    </source>
</evidence>
<proteinExistence type="predicted"/>
<dbReference type="GO" id="GO:0008781">
    <property type="term" value="F:N-acylneuraminate cytidylyltransferase activity"/>
    <property type="evidence" value="ECO:0007669"/>
    <property type="project" value="TreeGrafter"/>
</dbReference>
<dbReference type="PANTHER" id="PTHR21485:SF3">
    <property type="entry name" value="N-ACYLNEURAMINATE CYTIDYLYLTRANSFERASE"/>
    <property type="match status" value="1"/>
</dbReference>
<dbReference type="PANTHER" id="PTHR21485">
    <property type="entry name" value="HAD SUPERFAMILY MEMBERS CMAS AND KDSC"/>
    <property type="match status" value="1"/>
</dbReference>
<name>A0A6J5YGT6_9ZZZZ</name>
<reference evidence="1" key="1">
    <citation type="submission" date="2020-05" db="EMBL/GenBank/DDBJ databases">
        <authorList>
            <person name="Chiriac C."/>
            <person name="Salcher M."/>
            <person name="Ghai R."/>
            <person name="Kavagutti S V."/>
        </authorList>
    </citation>
    <scope>NUCLEOTIDE SEQUENCE</scope>
</reference>
<dbReference type="EMBL" id="CAEMXZ010000015">
    <property type="protein sequence ID" value="CAB4322792.1"/>
    <property type="molecule type" value="Genomic_DNA"/>
</dbReference>
<dbReference type="InterPro" id="IPR050793">
    <property type="entry name" value="CMP-NeuNAc_synthase"/>
</dbReference>
<evidence type="ECO:0000313" key="1">
    <source>
        <dbReference type="EMBL" id="CAB4322792.1"/>
    </source>
</evidence>
<organism evidence="1">
    <name type="scientific">freshwater metagenome</name>
    <dbReference type="NCBI Taxonomy" id="449393"/>
    <lineage>
        <taxon>unclassified sequences</taxon>
        <taxon>metagenomes</taxon>
        <taxon>ecological metagenomes</taxon>
    </lineage>
</organism>
<dbReference type="InterPro" id="IPR003329">
    <property type="entry name" value="Cytidylyl_trans"/>
</dbReference>
<dbReference type="Pfam" id="PF02348">
    <property type="entry name" value="CTP_transf_3"/>
    <property type="match status" value="1"/>
</dbReference>
<sequence>MNLLCVIPVRGGSKGVPGKNLRDVAGQPLVTWSIAHALESRTPMRVIVSTDDPSIAEVAAEAGAEVPFMRPTELATDEAPTEPTVRHAIEWVRSEGWEPDAVILLQATSPVRLPESIDRAIAQFIEDDADSLVGVVRSSPFLWWRGVPPTAHYPVDARPRRQDMDPNSLPFRETGSLYVTRTRIYDTLNNRLGGRISLFEMDDLEGLDIDTELDITLADTLLRTMNHG</sequence>
<gene>
    <name evidence="1" type="ORF">UFOPK1392_00529</name>
    <name evidence="2" type="ORF">UFOPK3733_01063</name>
</gene>
<dbReference type="InterPro" id="IPR029044">
    <property type="entry name" value="Nucleotide-diphossugar_trans"/>
</dbReference>
<dbReference type="EMBL" id="CAFBNC010000046">
    <property type="protein sequence ID" value="CAB4937435.1"/>
    <property type="molecule type" value="Genomic_DNA"/>
</dbReference>
<dbReference type="SUPFAM" id="SSF53448">
    <property type="entry name" value="Nucleotide-diphospho-sugar transferases"/>
    <property type="match status" value="1"/>
</dbReference>
<dbReference type="CDD" id="cd02513">
    <property type="entry name" value="CMP-NeuAc_Synthase"/>
    <property type="match status" value="1"/>
</dbReference>
<protein>
    <submittedName>
        <fullName evidence="1">Unannotated protein</fullName>
    </submittedName>
</protein>
<dbReference type="AlphaFoldDB" id="A0A6J5YGT6"/>